<keyword evidence="1" id="KW-0732">Signal</keyword>
<proteinExistence type="predicted"/>
<dbReference type="InterPro" id="IPR038677">
    <property type="entry name" value="WIF_sf"/>
</dbReference>
<evidence type="ECO:0000313" key="6">
    <source>
        <dbReference type="Proteomes" id="UP000015102"/>
    </source>
</evidence>
<reference evidence="5" key="2">
    <citation type="submission" date="2015-06" db="UniProtKB">
        <authorList>
            <consortium name="EnsemblMetazoa"/>
        </authorList>
    </citation>
    <scope>IDENTIFICATION</scope>
</reference>
<keyword evidence="3" id="KW-1133">Transmembrane helix</keyword>
<dbReference type="Pfam" id="PF02019">
    <property type="entry name" value="WIF"/>
    <property type="match status" value="1"/>
</dbReference>
<dbReference type="EnsemblMetazoa" id="MESCA007223-RA">
    <property type="protein sequence ID" value="MESCA007223-PA"/>
    <property type="gene ID" value="MESCA007223"/>
</dbReference>
<dbReference type="EMBL" id="CAQQ02045833">
    <property type="status" value="NOT_ANNOTATED_CDS"/>
    <property type="molecule type" value="Genomic_DNA"/>
</dbReference>
<organism evidence="5 6">
    <name type="scientific">Megaselia scalaris</name>
    <name type="common">Humpbacked fly</name>
    <name type="synonym">Phora scalaris</name>
    <dbReference type="NCBI Taxonomy" id="36166"/>
    <lineage>
        <taxon>Eukaryota</taxon>
        <taxon>Metazoa</taxon>
        <taxon>Ecdysozoa</taxon>
        <taxon>Arthropoda</taxon>
        <taxon>Hexapoda</taxon>
        <taxon>Insecta</taxon>
        <taxon>Pterygota</taxon>
        <taxon>Neoptera</taxon>
        <taxon>Endopterygota</taxon>
        <taxon>Diptera</taxon>
        <taxon>Brachycera</taxon>
        <taxon>Muscomorpha</taxon>
        <taxon>Platypezoidea</taxon>
        <taxon>Phoridae</taxon>
        <taxon>Megaseliini</taxon>
        <taxon>Megaselia</taxon>
    </lineage>
</organism>
<dbReference type="InterPro" id="IPR003306">
    <property type="entry name" value="WIF"/>
</dbReference>
<evidence type="ECO:0000256" key="2">
    <source>
        <dbReference type="ARBA" id="ARBA00023180"/>
    </source>
</evidence>
<dbReference type="SMART" id="SM00469">
    <property type="entry name" value="WIF"/>
    <property type="match status" value="1"/>
</dbReference>
<keyword evidence="3" id="KW-0812">Transmembrane</keyword>
<accession>T1GU23</accession>
<keyword evidence="6" id="KW-1185">Reference proteome</keyword>
<dbReference type="FunFam" id="2.60.40.2170:FF:000005">
    <property type="entry name" value="tyrosine-protein kinase Drl"/>
    <property type="match status" value="1"/>
</dbReference>
<dbReference type="HOGENOM" id="CLU_1044160_0_0_1"/>
<dbReference type="Gene3D" id="2.60.40.2170">
    <property type="entry name" value="Wnt, WIF domain"/>
    <property type="match status" value="1"/>
</dbReference>
<dbReference type="OMA" id="CQFTIMA"/>
<evidence type="ECO:0000256" key="1">
    <source>
        <dbReference type="ARBA" id="ARBA00022729"/>
    </source>
</evidence>
<keyword evidence="2" id="KW-0325">Glycoprotein</keyword>
<sequence length="267" mass="29578">TVPSAPKDKKTQSRKKRVSAELYYVREGQLNNYALNFVVPVPSNMSEIAFTWQSLAEHPLPYSINIETSDPEALPRPTLNITRIGEIPVQKQTFAIGMKCSGSKEAEVEIKISVEIVVDKATNNVTELVFKRKKFCLVGKIDETPEVTSEDPLQKETMIPQNSGLVTLVVGGILAFVLVGTLILVAYCARGPTKRPTHAGHLIKTSSFQRLQTLSSTNQSSIYVSPSTLGGPTIMAYCWALMPTERPSFGHLQICLQDFYTQITRYV</sequence>
<evidence type="ECO:0000313" key="5">
    <source>
        <dbReference type="EnsemblMetazoa" id="MESCA007223-PA"/>
    </source>
</evidence>
<dbReference type="Proteomes" id="UP000015102">
    <property type="component" value="Unassembled WGS sequence"/>
</dbReference>
<reference evidence="6" key="1">
    <citation type="submission" date="2013-02" db="EMBL/GenBank/DDBJ databases">
        <authorList>
            <person name="Hughes D."/>
        </authorList>
    </citation>
    <scope>NUCLEOTIDE SEQUENCE</scope>
    <source>
        <strain>Durham</strain>
        <strain evidence="6">NC isolate 2 -- Noor lab</strain>
    </source>
</reference>
<name>T1GU23_MEGSC</name>
<dbReference type="PROSITE" id="PS50814">
    <property type="entry name" value="WIF"/>
    <property type="match status" value="1"/>
</dbReference>
<protein>
    <recommendedName>
        <fullName evidence="4">WIF domain-containing protein</fullName>
    </recommendedName>
</protein>
<dbReference type="AlphaFoldDB" id="T1GU23"/>
<dbReference type="STRING" id="36166.T1GU23"/>
<evidence type="ECO:0000259" key="4">
    <source>
        <dbReference type="PROSITE" id="PS50814"/>
    </source>
</evidence>
<feature type="domain" description="WIF" evidence="4">
    <location>
        <begin position="5"/>
        <end position="136"/>
    </location>
</feature>
<evidence type="ECO:0000256" key="3">
    <source>
        <dbReference type="SAM" id="Phobius"/>
    </source>
</evidence>
<keyword evidence="3" id="KW-0472">Membrane</keyword>
<feature type="transmembrane region" description="Helical" evidence="3">
    <location>
        <begin position="165"/>
        <end position="189"/>
    </location>
</feature>